<evidence type="ECO:0000313" key="8">
    <source>
        <dbReference type="EMBL" id="ANJ67360.1"/>
    </source>
</evidence>
<dbReference type="GO" id="GO:0000041">
    <property type="term" value="P:transition metal ion transport"/>
    <property type="evidence" value="ECO:0007669"/>
    <property type="project" value="InterPro"/>
</dbReference>
<dbReference type="RefSeq" id="WP_066100064.1">
    <property type="nucleotide sequence ID" value="NZ_CP016027.1"/>
</dbReference>
<dbReference type="Gene3D" id="1.10.1760.20">
    <property type="match status" value="1"/>
</dbReference>
<dbReference type="OrthoDB" id="5297929at2"/>
<sequence>MNLPDSLLSNTATLIGWLSLLVTLGFAAQRAPWRALIRVPVRLNLILASILGLTLLWLLRADTLPGLSVHFLGLTAVTLLIGWPFALIAGTAALIMLALLGHQGWAGLGIDFLGTIAPPVLITTLVARGAQRHLPPNLFIYLFVDVFLSACLGVLAAALVTALLMTALGLYTWSTLWESYLPLSLLQTIPEGIVNGMIMTALALLAPTWVISFDESRYFPG</sequence>
<reference evidence="8 9" key="1">
    <citation type="submission" date="2016-06" db="EMBL/GenBank/DDBJ databases">
        <title>Insight into the functional genes involving in sulfur oxidation in Pearl River water.</title>
        <authorList>
            <person name="Luo J."/>
            <person name="Tan X."/>
            <person name="Lin W."/>
        </authorList>
    </citation>
    <scope>NUCLEOTIDE SEQUENCE [LARGE SCALE GENOMIC DNA]</scope>
    <source>
        <strain evidence="8 9">LS2</strain>
    </source>
</reference>
<evidence type="ECO:0000256" key="7">
    <source>
        <dbReference type="SAM" id="Phobius"/>
    </source>
</evidence>
<accession>A0A191ZHL9</accession>
<proteinExistence type="predicted"/>
<protein>
    <submittedName>
        <fullName evidence="8">Uncharacterized protein</fullName>
    </submittedName>
</protein>
<dbReference type="InterPro" id="IPR002751">
    <property type="entry name" value="CbiM/NikMN"/>
</dbReference>
<evidence type="ECO:0000256" key="4">
    <source>
        <dbReference type="ARBA" id="ARBA00022692"/>
    </source>
</evidence>
<dbReference type="AlphaFoldDB" id="A0A191ZHL9"/>
<evidence type="ECO:0000256" key="6">
    <source>
        <dbReference type="ARBA" id="ARBA00023136"/>
    </source>
</evidence>
<feature type="transmembrane region" description="Helical" evidence="7">
    <location>
        <begin position="71"/>
        <end position="99"/>
    </location>
</feature>
<keyword evidence="9" id="KW-1185">Reference proteome</keyword>
<evidence type="ECO:0000256" key="2">
    <source>
        <dbReference type="ARBA" id="ARBA00022448"/>
    </source>
</evidence>
<dbReference type="Proteomes" id="UP000078596">
    <property type="component" value="Chromosome"/>
</dbReference>
<keyword evidence="3" id="KW-1003">Cell membrane</keyword>
<organism evidence="8 9">
    <name type="scientific">Halothiobacillus diazotrophicus</name>
    <dbReference type="NCBI Taxonomy" id="1860122"/>
    <lineage>
        <taxon>Bacteria</taxon>
        <taxon>Pseudomonadati</taxon>
        <taxon>Pseudomonadota</taxon>
        <taxon>Gammaproteobacteria</taxon>
        <taxon>Chromatiales</taxon>
        <taxon>Halothiobacillaceae</taxon>
        <taxon>Halothiobacillus</taxon>
    </lineage>
</organism>
<dbReference type="STRING" id="1860122.A9404_08180"/>
<feature type="transmembrane region" description="Helical" evidence="7">
    <location>
        <begin position="192"/>
        <end position="211"/>
    </location>
</feature>
<feature type="transmembrane region" description="Helical" evidence="7">
    <location>
        <begin position="139"/>
        <end position="172"/>
    </location>
</feature>
<dbReference type="Pfam" id="PF01891">
    <property type="entry name" value="CbiM"/>
    <property type="match status" value="1"/>
</dbReference>
<keyword evidence="5 7" id="KW-1133">Transmembrane helix</keyword>
<dbReference type="EMBL" id="CP016027">
    <property type="protein sequence ID" value="ANJ67360.1"/>
    <property type="molecule type" value="Genomic_DNA"/>
</dbReference>
<feature type="transmembrane region" description="Helical" evidence="7">
    <location>
        <begin position="43"/>
        <end position="59"/>
    </location>
</feature>
<dbReference type="GO" id="GO:0005886">
    <property type="term" value="C:plasma membrane"/>
    <property type="evidence" value="ECO:0007669"/>
    <property type="project" value="UniProtKB-SubCell"/>
</dbReference>
<keyword evidence="6 7" id="KW-0472">Membrane</keyword>
<keyword evidence="2" id="KW-0813">Transport</keyword>
<evidence type="ECO:0000256" key="5">
    <source>
        <dbReference type="ARBA" id="ARBA00022989"/>
    </source>
</evidence>
<keyword evidence="4 7" id="KW-0812">Transmembrane</keyword>
<gene>
    <name evidence="8" type="ORF">A9404_08180</name>
</gene>
<evidence type="ECO:0000313" key="9">
    <source>
        <dbReference type="Proteomes" id="UP000078596"/>
    </source>
</evidence>
<dbReference type="KEGG" id="haz:A9404_08180"/>
<evidence type="ECO:0000256" key="1">
    <source>
        <dbReference type="ARBA" id="ARBA00004651"/>
    </source>
</evidence>
<evidence type="ECO:0000256" key="3">
    <source>
        <dbReference type="ARBA" id="ARBA00022475"/>
    </source>
</evidence>
<feature type="transmembrane region" description="Helical" evidence="7">
    <location>
        <begin position="105"/>
        <end position="127"/>
    </location>
</feature>
<comment type="subcellular location">
    <subcellularLocation>
        <location evidence="1">Cell membrane</location>
        <topology evidence="1">Multi-pass membrane protein</topology>
    </subcellularLocation>
</comment>
<name>A0A191ZHL9_9GAMM</name>